<reference evidence="8 9" key="1">
    <citation type="journal article" date="2013" name="Curr. Biol.">
        <title>The Genome of the Foraminiferan Reticulomyxa filosa.</title>
        <authorList>
            <person name="Glockner G."/>
            <person name="Hulsmann N."/>
            <person name="Schleicher M."/>
            <person name="Noegel A.A."/>
            <person name="Eichinger L."/>
            <person name="Gallinger C."/>
            <person name="Pawlowski J."/>
            <person name="Sierra R."/>
            <person name="Euteneuer U."/>
            <person name="Pillet L."/>
            <person name="Moustafa A."/>
            <person name="Platzer M."/>
            <person name="Groth M."/>
            <person name="Szafranski K."/>
            <person name="Schliwa M."/>
        </authorList>
    </citation>
    <scope>NUCLEOTIDE SEQUENCE [LARGE SCALE GENOMIC DNA]</scope>
</reference>
<dbReference type="OrthoDB" id="443772at2759"/>
<keyword evidence="4 6" id="KW-0175">Coiled coil</keyword>
<evidence type="ECO:0000256" key="2">
    <source>
        <dbReference type="ARBA" id="ARBA00007336"/>
    </source>
</evidence>
<dbReference type="Pfam" id="PF05890">
    <property type="entry name" value="Ebp2"/>
    <property type="match status" value="1"/>
</dbReference>
<protein>
    <submittedName>
        <fullName evidence="8">Uncharacterized protein</fullName>
    </submittedName>
</protein>
<name>X6MD99_RETFI</name>
<dbReference type="Proteomes" id="UP000023152">
    <property type="component" value="Unassembled WGS sequence"/>
</dbReference>
<keyword evidence="9" id="KW-1185">Reference proteome</keyword>
<sequence length="339" mass="39901">MSTDIIENQQPWELDNIDWEAAAKDLGDNVAIVTTDPSKPPLLIKKKNQKLQEIQQKTSSLPWIETLECVTAQRSEIKNANNDLQREVAFYQMTLDCVKDSLDRLNDLQIPYRRPNDFYAEMLKSDQHMARVKARILWEKKKIGVVEARKKNSRLTKFHKQMMFEKNKASSAREKEELNAIETWKNSLFVFFLIKKNHTELRSFCSNRSDKSLQEILRQSRREYLQKKENEKKKKPNMRRIMKDMKYGKSGGGTKMGRSKKNTHMSSKEYFDDFARSGNAAREEAHYKNMKQLTQKLKGNSKNKFIQNKKIKAAPKTHRPSKKQRWKQVLQKVGKMQTI</sequence>
<accession>X6MD99</accession>
<feature type="region of interest" description="Disordered" evidence="7">
    <location>
        <begin position="298"/>
        <end position="339"/>
    </location>
</feature>
<feature type="coiled-coil region" evidence="6">
    <location>
        <begin position="67"/>
        <end position="94"/>
    </location>
</feature>
<organism evidence="8 9">
    <name type="scientific">Reticulomyxa filosa</name>
    <dbReference type="NCBI Taxonomy" id="46433"/>
    <lineage>
        <taxon>Eukaryota</taxon>
        <taxon>Sar</taxon>
        <taxon>Rhizaria</taxon>
        <taxon>Retaria</taxon>
        <taxon>Foraminifera</taxon>
        <taxon>Monothalamids</taxon>
        <taxon>Reticulomyxidae</taxon>
        <taxon>Reticulomyxa</taxon>
    </lineage>
</organism>
<feature type="compositionally biased region" description="Basic residues" evidence="7">
    <location>
        <begin position="307"/>
        <end position="326"/>
    </location>
</feature>
<dbReference type="GO" id="GO:0005730">
    <property type="term" value="C:nucleolus"/>
    <property type="evidence" value="ECO:0007669"/>
    <property type="project" value="UniProtKB-SubCell"/>
</dbReference>
<dbReference type="GO" id="GO:0042273">
    <property type="term" value="P:ribosomal large subunit biogenesis"/>
    <property type="evidence" value="ECO:0007669"/>
    <property type="project" value="TreeGrafter"/>
</dbReference>
<dbReference type="PANTHER" id="PTHR13028:SF0">
    <property type="entry name" value="RRNA-PROCESSING PROTEIN EBP2-RELATED"/>
    <property type="match status" value="1"/>
</dbReference>
<comment type="similarity">
    <text evidence="2">Belongs to the EBP2 family.</text>
</comment>
<dbReference type="GO" id="GO:0034399">
    <property type="term" value="C:nuclear periphery"/>
    <property type="evidence" value="ECO:0007669"/>
    <property type="project" value="TreeGrafter"/>
</dbReference>
<evidence type="ECO:0000256" key="4">
    <source>
        <dbReference type="ARBA" id="ARBA00023054"/>
    </source>
</evidence>
<evidence type="ECO:0000256" key="6">
    <source>
        <dbReference type="SAM" id="Coils"/>
    </source>
</evidence>
<evidence type="ECO:0000313" key="9">
    <source>
        <dbReference type="Proteomes" id="UP000023152"/>
    </source>
</evidence>
<evidence type="ECO:0000256" key="5">
    <source>
        <dbReference type="ARBA" id="ARBA00023242"/>
    </source>
</evidence>
<proteinExistence type="inferred from homology"/>
<comment type="caution">
    <text evidence="8">The sequence shown here is derived from an EMBL/GenBank/DDBJ whole genome shotgun (WGS) entry which is preliminary data.</text>
</comment>
<dbReference type="GO" id="GO:0030687">
    <property type="term" value="C:preribosome, large subunit precursor"/>
    <property type="evidence" value="ECO:0007669"/>
    <property type="project" value="TreeGrafter"/>
</dbReference>
<evidence type="ECO:0000256" key="7">
    <source>
        <dbReference type="SAM" id="MobiDB-lite"/>
    </source>
</evidence>
<evidence type="ECO:0000256" key="1">
    <source>
        <dbReference type="ARBA" id="ARBA00004604"/>
    </source>
</evidence>
<dbReference type="GO" id="GO:0006364">
    <property type="term" value="P:rRNA processing"/>
    <property type="evidence" value="ECO:0007669"/>
    <property type="project" value="TreeGrafter"/>
</dbReference>
<gene>
    <name evidence="8" type="ORF">RFI_26002</name>
</gene>
<dbReference type="EMBL" id="ASPP01022538">
    <property type="protein sequence ID" value="ETO11377.1"/>
    <property type="molecule type" value="Genomic_DNA"/>
</dbReference>
<dbReference type="PANTHER" id="PTHR13028">
    <property type="entry name" value="RRNA PROCESSING PROTEIN EBNA1-BINDING PROTEIN-RELATED"/>
    <property type="match status" value="1"/>
</dbReference>
<keyword evidence="5" id="KW-0539">Nucleus</keyword>
<keyword evidence="3" id="KW-0690">Ribosome biogenesis</keyword>
<evidence type="ECO:0000256" key="3">
    <source>
        <dbReference type="ARBA" id="ARBA00022517"/>
    </source>
</evidence>
<dbReference type="InterPro" id="IPR008610">
    <property type="entry name" value="Ebp2"/>
</dbReference>
<dbReference type="AlphaFoldDB" id="X6MD99"/>
<comment type="subcellular location">
    <subcellularLocation>
        <location evidence="1">Nucleus</location>
        <location evidence="1">Nucleolus</location>
    </subcellularLocation>
</comment>
<evidence type="ECO:0000313" key="8">
    <source>
        <dbReference type="EMBL" id="ETO11377.1"/>
    </source>
</evidence>